<evidence type="ECO:0000256" key="2">
    <source>
        <dbReference type="ARBA" id="ARBA00022490"/>
    </source>
</evidence>
<feature type="region of interest" description="Disordered" evidence="7">
    <location>
        <begin position="990"/>
        <end position="1073"/>
    </location>
</feature>
<comment type="caution">
    <text evidence="9">The sequence shown here is derived from an EMBL/GenBank/DDBJ whole genome shotgun (WGS) entry which is preliminary data.</text>
</comment>
<dbReference type="GO" id="GO:0051959">
    <property type="term" value="F:dynein light intermediate chain binding"/>
    <property type="evidence" value="ECO:0007669"/>
    <property type="project" value="TreeGrafter"/>
</dbReference>
<name>A0A9W7TS20_TRIRA</name>
<evidence type="ECO:0000256" key="6">
    <source>
        <dbReference type="SAM" id="Coils"/>
    </source>
</evidence>
<protein>
    <submittedName>
        <fullName evidence="9">Girdin</fullName>
    </submittedName>
</protein>
<evidence type="ECO:0000256" key="7">
    <source>
        <dbReference type="SAM" id="MobiDB-lite"/>
    </source>
</evidence>
<feature type="compositionally biased region" description="Basic and acidic residues" evidence="7">
    <location>
        <begin position="623"/>
        <end position="651"/>
    </location>
</feature>
<dbReference type="GO" id="GO:0005737">
    <property type="term" value="C:cytoplasm"/>
    <property type="evidence" value="ECO:0007669"/>
    <property type="project" value="UniProtKB-SubCell"/>
</dbReference>
<proteinExistence type="inferred from homology"/>
<accession>A0A9W7TS20</accession>
<gene>
    <name evidence="9" type="ORF">IRJ41_017638</name>
</gene>
<dbReference type="GO" id="GO:0007165">
    <property type="term" value="P:signal transduction"/>
    <property type="evidence" value="ECO:0007669"/>
    <property type="project" value="UniProtKB-ARBA"/>
</dbReference>
<feature type="coiled-coil region" evidence="6">
    <location>
        <begin position="1073"/>
        <end position="1128"/>
    </location>
</feature>
<dbReference type="InterPro" id="IPR036872">
    <property type="entry name" value="CH_dom_sf"/>
</dbReference>
<dbReference type="Proteomes" id="UP001059041">
    <property type="component" value="Linkage Group LG13"/>
</dbReference>
<dbReference type="Gene3D" id="1.10.418.10">
    <property type="entry name" value="Calponin-like domain"/>
    <property type="match status" value="1"/>
</dbReference>
<dbReference type="GO" id="GO:0005085">
    <property type="term" value="F:guanyl-nucleotide exchange factor activity"/>
    <property type="evidence" value="ECO:0007669"/>
    <property type="project" value="UniProtKB-KW"/>
</dbReference>
<dbReference type="EMBL" id="JAFHDT010000013">
    <property type="protein sequence ID" value="KAI7801746.1"/>
    <property type="molecule type" value="Genomic_DNA"/>
</dbReference>
<feature type="domain" description="HOOK N-terminal" evidence="8">
    <location>
        <begin position="53"/>
        <end position="177"/>
    </location>
</feature>
<dbReference type="InterPro" id="IPR043936">
    <property type="entry name" value="HOOK_N"/>
</dbReference>
<dbReference type="SUPFAM" id="SSF116907">
    <property type="entry name" value="Hook domain"/>
    <property type="match status" value="1"/>
</dbReference>
<evidence type="ECO:0000256" key="5">
    <source>
        <dbReference type="ARBA" id="ARBA00061299"/>
    </source>
</evidence>
<dbReference type="PANTHER" id="PTHR18947">
    <property type="entry name" value="HOOK PROTEINS"/>
    <property type="match status" value="1"/>
</dbReference>
<evidence type="ECO:0000256" key="3">
    <source>
        <dbReference type="ARBA" id="ARBA00022658"/>
    </source>
</evidence>
<dbReference type="GO" id="GO:0008017">
    <property type="term" value="F:microtubule binding"/>
    <property type="evidence" value="ECO:0007669"/>
    <property type="project" value="TreeGrafter"/>
</dbReference>
<feature type="compositionally biased region" description="Polar residues" evidence="7">
    <location>
        <begin position="992"/>
        <end position="1035"/>
    </location>
</feature>
<dbReference type="GO" id="GO:0030705">
    <property type="term" value="P:cytoskeleton-dependent intracellular transport"/>
    <property type="evidence" value="ECO:0007669"/>
    <property type="project" value="InterPro"/>
</dbReference>
<comment type="subcellular location">
    <subcellularLocation>
        <location evidence="1">Cytoplasm</location>
    </subcellularLocation>
</comment>
<feature type="region of interest" description="Disordered" evidence="7">
    <location>
        <begin position="1468"/>
        <end position="1584"/>
    </location>
</feature>
<dbReference type="FunFam" id="1.10.418.10:FF:000035">
    <property type="entry name" value="girdin isoform X1"/>
    <property type="match status" value="1"/>
</dbReference>
<dbReference type="PANTHER" id="PTHR18947:SF35">
    <property type="entry name" value="COILED-COIL DOMAIN-CONTAINING PROTEIN 88B"/>
    <property type="match status" value="1"/>
</dbReference>
<feature type="coiled-coil region" evidence="6">
    <location>
        <begin position="1175"/>
        <end position="1415"/>
    </location>
</feature>
<keyword evidence="3" id="KW-0344">Guanine-nucleotide releasing factor</keyword>
<evidence type="ECO:0000256" key="1">
    <source>
        <dbReference type="ARBA" id="ARBA00004496"/>
    </source>
</evidence>
<reference evidence="9" key="1">
    <citation type="submission" date="2021-02" db="EMBL/GenBank/DDBJ databases">
        <title>Comparative genomics reveals that relaxation of natural selection precedes convergent phenotypic evolution of cavefish.</title>
        <authorList>
            <person name="Peng Z."/>
        </authorList>
    </citation>
    <scope>NUCLEOTIDE SEQUENCE</scope>
    <source>
        <tissue evidence="9">Muscle</tissue>
    </source>
</reference>
<feature type="coiled-coil region" evidence="6">
    <location>
        <begin position="678"/>
        <end position="906"/>
    </location>
</feature>
<dbReference type="Pfam" id="PF19047">
    <property type="entry name" value="HOOK_N"/>
    <property type="match status" value="1"/>
</dbReference>
<keyword evidence="4 6" id="KW-0175">Coiled coil</keyword>
<dbReference type="GO" id="GO:0005813">
    <property type="term" value="C:centrosome"/>
    <property type="evidence" value="ECO:0007669"/>
    <property type="project" value="TreeGrafter"/>
</dbReference>
<comment type="similarity">
    <text evidence="5">Belongs to the CCDC88 family.</text>
</comment>
<evidence type="ECO:0000256" key="4">
    <source>
        <dbReference type="ARBA" id="ARBA00023054"/>
    </source>
</evidence>
<keyword evidence="2" id="KW-0963">Cytoplasm</keyword>
<organism evidence="9 10">
    <name type="scientific">Triplophysa rosa</name>
    <name type="common">Cave loach</name>
    <dbReference type="NCBI Taxonomy" id="992332"/>
    <lineage>
        <taxon>Eukaryota</taxon>
        <taxon>Metazoa</taxon>
        <taxon>Chordata</taxon>
        <taxon>Craniata</taxon>
        <taxon>Vertebrata</taxon>
        <taxon>Euteleostomi</taxon>
        <taxon>Actinopterygii</taxon>
        <taxon>Neopterygii</taxon>
        <taxon>Teleostei</taxon>
        <taxon>Ostariophysi</taxon>
        <taxon>Cypriniformes</taxon>
        <taxon>Nemacheilidae</taxon>
        <taxon>Triplophysa</taxon>
    </lineage>
</organism>
<keyword evidence="10" id="KW-1185">Reference proteome</keyword>
<dbReference type="GO" id="GO:0031122">
    <property type="term" value="P:cytoplasmic microtubule organization"/>
    <property type="evidence" value="ECO:0007669"/>
    <property type="project" value="TreeGrafter"/>
</dbReference>
<evidence type="ECO:0000259" key="8">
    <source>
        <dbReference type="Pfam" id="PF19047"/>
    </source>
</evidence>
<feature type="coiled-coil region" evidence="6">
    <location>
        <begin position="255"/>
        <end position="402"/>
    </location>
</feature>
<feature type="region of interest" description="Disordered" evidence="7">
    <location>
        <begin position="549"/>
        <end position="656"/>
    </location>
</feature>
<feature type="compositionally biased region" description="Basic and acidic residues" evidence="7">
    <location>
        <begin position="549"/>
        <end position="606"/>
    </location>
</feature>
<evidence type="ECO:0000313" key="9">
    <source>
        <dbReference type="EMBL" id="KAI7801746.1"/>
    </source>
</evidence>
<sequence length="1584" mass="181511">MDANFTEILEEFMGSALVTWVHLFEGIVGEEENGPFSQQYMEVNSNSQNTLRQYLKLTNGVYLNEVLRIIDPNPKVEQIYHNVGDDNIRRVQNFSILNRHLRSYYQENLQQLLLMPLPNVAVLGRDPLTEGAVAELRRLLLLLLGCAVQCERKETFIQQIQCLDIDTQAEIALCIQEVTQDPSAVLPLEFGDICGLSGAELQSLFCSMAKQIQSLHAQRDIHLERIAELYQEEQSSTTHITTSSGFGDGAPEGLAVQLADSKAKLRRLKQELEDRCDQLLDCKQEMQTMEEEIKKLQKENRALQVDARVNRGLKDELDCLRERAARVEQLQVDLKNSTHRLRSMELYRTQLKEQQQYCVSLQENKALLEEQLGNARARCTALRELEKENLLLRQKLVHMESERDVERQRVDELLEMNMSLQVDLKCQAHSGVTQSMTHQHFLQSELESDDEVQEMNIPEIDLKPLSEEVTEASSLRLLGAENENAELRRRLERLQAEQEAQHRNSPEVMEDLQKRTDQLSQELQTTIKELKHLKNENTGLKLSLEELRTKQKQEDIEEDGKLSEGNEERKLIIPRGECEGKDTRKERQDRKEEREREIIKTLREDGEGGEGGDVILSERKKKVRDEMKSRERGEAEGEKEIQKKDITEEISQHSADTQTITQMETGEEKFSQDTLDLHNQLQQALEEVDRQASLAQDLRSRLAEQSKKVLEAEHKMVFLEAENQRLKKAAETLTGARKQIEVLQGESMQQEEELMRLRSQVEFQKMEAAVIAQLEGDRAALERERETLKATIDSLRAAVRKGDQLELTNQNLKADIERLGRTLESARRREEELEAELRDSGLEAESLTRGREEALLEVTRLEQEKEACQVELDGQRREQRQKERELARLRQQLESTTSALEHSNQRACNLEAQNRRMCQEISQFKDTCAQLEEIQKDNQELSIVNAECKAQIESLTKELSNEKTQSQEFSSQVTRLNHTLEEMQSKLEMAATQHQESTSEAALSPSDSHAQRIETSVSNTEALQLTADPQETTVRTVDKVNHNQGSGPADSPCATEDSENAENKQARTTLGSQEALSQRLINTERENAVLQHERDILLAQLTQSQSGCTQLREQLDTLQRHSISLQENCSKLQALNTKLQVEQATRSSDHASVLARCNESELRCAALDAESRVWLKEKEESVMRLEALRRDHERLTSLQQRQEAELEELLAKHRQLKSSNRSLEAQYKEIEVRYKELLDRKAQLEEAEESMRMKREKMERVTQGQLESEKELERLRMDNERYQSLQKEWIQVQSELLAQSSVLRAEMSAAQLERTKLEGDLNTLKEQNQQMDLNYVRLSSQYQLLTQLKANMEEENRHLVEQNQNLAKENKALLESSMESKDQHHNQQREYHDKLNELRREKQKLVEKIMDQYRVLEPGLPGMCPPKQPKKSNWIADRMKKLIKPKGGSKEGRALFIASGSIENLADAVDGTPGSSATVPVHEQDPISAPVSPSVLRRASSQAESEDQPKVNLRTGRRKLGSRHGWALGRGRGGVSQSFSPGDQHAQPRIRLRSSHTASTAIWEHDGSPTPSQDSEEGRGEGDY</sequence>
<evidence type="ECO:0000313" key="10">
    <source>
        <dbReference type="Proteomes" id="UP001059041"/>
    </source>
</evidence>